<dbReference type="PANTHER" id="PTHR31495:SF0">
    <property type="entry name" value="BINDING PROTEIN CALEOSIN, PUTATIVE (AFU_ORTHOLOGUE AFUA_5G13750)-RELATED"/>
    <property type="match status" value="1"/>
</dbReference>
<evidence type="ECO:0000313" key="5">
    <source>
        <dbReference type="Proteomes" id="UP001153365"/>
    </source>
</evidence>
<dbReference type="EMBL" id="CALTRL010004601">
    <property type="protein sequence ID" value="CAH7683291.1"/>
    <property type="molecule type" value="Genomic_DNA"/>
</dbReference>
<reference evidence="4" key="1">
    <citation type="submission" date="2022-06" db="EMBL/GenBank/DDBJ databases">
        <authorList>
            <consortium name="SYNGENTA / RWTH Aachen University"/>
        </authorList>
    </citation>
    <scope>NUCLEOTIDE SEQUENCE</scope>
</reference>
<keyword evidence="5" id="KW-1185">Reference proteome</keyword>
<dbReference type="InterPro" id="IPR007736">
    <property type="entry name" value="Caleosin-related"/>
</dbReference>
<sequence>MEQYASAELPSGDESVTFFKGLSQIDNSAEALKQASFDRSLSQTPTGEVTLPDPDQKESHGLNEKIGSPEKPLTLCGTPIDLEGAEEQRGPKVEGEPRTVRFFEEDERESLSNEGYSHAKKCLGHLCQEGNEDEIEPNVLQIYLSYFDLNQNGKLDPIDTWRALRRIGFSIWISIIISIIAHIIGSSISRKGKWFIPDIFGRLQVTIPRESLTKRSGLLSTFAFKLQSDQNLALSYERLGPREIWQLTHKQINSEGNRDFRALFRLILQYILVVSLTWKYTGI</sequence>
<comment type="similarity">
    <text evidence="1">Belongs to the caleosin family.</text>
</comment>
<keyword evidence="3" id="KW-1133">Transmembrane helix</keyword>
<feature type="transmembrane region" description="Helical" evidence="3">
    <location>
        <begin position="167"/>
        <end position="185"/>
    </location>
</feature>
<protein>
    <submittedName>
        <fullName evidence="4">Expressed protein</fullName>
    </submittedName>
</protein>
<keyword evidence="3" id="KW-0812">Transmembrane</keyword>
<feature type="region of interest" description="Disordered" evidence="2">
    <location>
        <begin position="33"/>
        <end position="74"/>
    </location>
</feature>
<proteinExistence type="inferred from homology"/>
<dbReference type="GO" id="GO:0004497">
    <property type="term" value="F:monooxygenase activity"/>
    <property type="evidence" value="ECO:0007669"/>
    <property type="project" value="TreeGrafter"/>
</dbReference>
<dbReference type="Pfam" id="PF05042">
    <property type="entry name" value="Caleosin"/>
    <property type="match status" value="1"/>
</dbReference>
<name>A0AAV0BAV5_PHAPC</name>
<feature type="compositionally biased region" description="Basic and acidic residues" evidence="2">
    <location>
        <begin position="54"/>
        <end position="63"/>
    </location>
</feature>
<accession>A0AAV0BAV5</accession>
<evidence type="ECO:0000313" key="4">
    <source>
        <dbReference type="EMBL" id="CAH7683291.1"/>
    </source>
</evidence>
<dbReference type="Proteomes" id="UP001153365">
    <property type="component" value="Unassembled WGS sequence"/>
</dbReference>
<evidence type="ECO:0000256" key="3">
    <source>
        <dbReference type="SAM" id="Phobius"/>
    </source>
</evidence>
<keyword evidence="3" id="KW-0472">Membrane</keyword>
<evidence type="ECO:0000256" key="1">
    <source>
        <dbReference type="ARBA" id="ARBA00006765"/>
    </source>
</evidence>
<evidence type="ECO:0000256" key="2">
    <source>
        <dbReference type="SAM" id="MobiDB-lite"/>
    </source>
</evidence>
<feature type="compositionally biased region" description="Polar residues" evidence="2">
    <location>
        <begin position="37"/>
        <end position="47"/>
    </location>
</feature>
<dbReference type="PANTHER" id="PTHR31495">
    <property type="entry name" value="PEROXYGENASE 3-RELATED"/>
    <property type="match status" value="1"/>
</dbReference>
<dbReference type="AlphaFoldDB" id="A0AAV0BAV5"/>
<organism evidence="4 5">
    <name type="scientific">Phakopsora pachyrhizi</name>
    <name type="common">Asian soybean rust disease fungus</name>
    <dbReference type="NCBI Taxonomy" id="170000"/>
    <lineage>
        <taxon>Eukaryota</taxon>
        <taxon>Fungi</taxon>
        <taxon>Dikarya</taxon>
        <taxon>Basidiomycota</taxon>
        <taxon>Pucciniomycotina</taxon>
        <taxon>Pucciniomycetes</taxon>
        <taxon>Pucciniales</taxon>
        <taxon>Phakopsoraceae</taxon>
        <taxon>Phakopsora</taxon>
    </lineage>
</organism>
<comment type="caution">
    <text evidence="4">The sequence shown here is derived from an EMBL/GenBank/DDBJ whole genome shotgun (WGS) entry which is preliminary data.</text>
</comment>
<gene>
    <name evidence="4" type="ORF">PPACK8108_LOCUS16728</name>
</gene>
<dbReference type="GO" id="GO:0005509">
    <property type="term" value="F:calcium ion binding"/>
    <property type="evidence" value="ECO:0007669"/>
    <property type="project" value="TreeGrafter"/>
</dbReference>